<keyword evidence="3" id="KW-0963">Cytoplasm</keyword>
<keyword evidence="11" id="KW-1185">Reference proteome</keyword>
<dbReference type="InterPro" id="IPR051501">
    <property type="entry name" value="eIF2B_alpha/beta/delta"/>
</dbReference>
<evidence type="ECO:0000256" key="9">
    <source>
        <dbReference type="RuleBase" id="RU003814"/>
    </source>
</evidence>
<comment type="subcellular location">
    <subcellularLocation>
        <location evidence="1">Cytoplasm</location>
        <location evidence="1">Cytosol</location>
    </subcellularLocation>
</comment>
<feature type="non-terminal residue" evidence="10">
    <location>
        <position position="222"/>
    </location>
</feature>
<dbReference type="Gene3D" id="3.40.50.10470">
    <property type="entry name" value="Translation initiation factor eif-2b, domain 2"/>
    <property type="match status" value="1"/>
</dbReference>
<comment type="similarity">
    <text evidence="2 9">Belongs to the eIF-2B alpha/beta/delta subunits family.</text>
</comment>
<comment type="caution">
    <text evidence="10">The sequence shown here is derived from an EMBL/GenBank/DDBJ whole genome shotgun (WGS) entry which is preliminary data.</text>
</comment>
<protein>
    <recommendedName>
        <fullName evidence="6">Translation initiation factor eIF2B subunit alpha</fullName>
    </recommendedName>
    <alternativeName>
        <fullName evidence="7">eIF2B GDP-GTP exchange factor subunit alpha</fullName>
    </alternativeName>
</protein>
<keyword evidence="4 10" id="KW-0396">Initiation factor</keyword>
<dbReference type="GO" id="GO:0005851">
    <property type="term" value="C:eukaryotic translation initiation factor 2B complex"/>
    <property type="evidence" value="ECO:0007669"/>
    <property type="project" value="TreeGrafter"/>
</dbReference>
<gene>
    <name evidence="10" type="primary">GCN3</name>
    <name evidence="10" type="ORF">HK099_002020</name>
</gene>
<dbReference type="PANTHER" id="PTHR45860:SF1">
    <property type="entry name" value="TRANSLATION INITIATION FACTOR EIF-2B SUBUNIT ALPHA"/>
    <property type="match status" value="1"/>
</dbReference>
<dbReference type="InterPro" id="IPR042529">
    <property type="entry name" value="IF_2B-like_C"/>
</dbReference>
<dbReference type="GO" id="GO:0003743">
    <property type="term" value="F:translation initiation factor activity"/>
    <property type="evidence" value="ECO:0007669"/>
    <property type="project" value="UniProtKB-KW"/>
</dbReference>
<dbReference type="PANTHER" id="PTHR45860">
    <property type="entry name" value="TRANSLATION INITIATION FACTOR EIF-2B SUBUNIT ALPHA"/>
    <property type="match status" value="1"/>
</dbReference>
<sequence length="222" mass="24673">MKKTKNPIAVQAGCDFFLRFATRIQLQNEENLDNMQGHKEQLTAISSLFVKNSFLRRDAISEYALKFITDDATILVHSYSRVVMQLLLKAAKANIRFQVLVTETRPSSSGKRAVDELKHNGIPATMILDSAVGYFIGKVDMVLVGAEGIAENGGLINQIGTYQIAVVSKAANKPFYVVTESHKFVKLFPLNQYDLHGSTPKTSVAPLRRKRSHHIDVDLING</sequence>
<dbReference type="AlphaFoldDB" id="A0AAD5XWR2"/>
<keyword evidence="5" id="KW-0648">Protein biosynthesis</keyword>
<accession>A0AAD5XWR2</accession>
<evidence type="ECO:0000256" key="1">
    <source>
        <dbReference type="ARBA" id="ARBA00004514"/>
    </source>
</evidence>
<dbReference type="InterPro" id="IPR037171">
    <property type="entry name" value="NagB/RpiA_transferase-like"/>
</dbReference>
<dbReference type="GO" id="GO:0005829">
    <property type="term" value="C:cytosol"/>
    <property type="evidence" value="ECO:0007669"/>
    <property type="project" value="UniProtKB-SubCell"/>
</dbReference>
<evidence type="ECO:0000256" key="6">
    <source>
        <dbReference type="ARBA" id="ARBA00044208"/>
    </source>
</evidence>
<evidence type="ECO:0000256" key="5">
    <source>
        <dbReference type="ARBA" id="ARBA00022917"/>
    </source>
</evidence>
<dbReference type="EMBL" id="JADGJW010001632">
    <property type="protein sequence ID" value="KAJ3202038.1"/>
    <property type="molecule type" value="Genomic_DNA"/>
</dbReference>
<dbReference type="Gene3D" id="1.20.120.1070">
    <property type="entry name" value="Translation initiation factor eIF-2B, N-terminal domain"/>
    <property type="match status" value="1"/>
</dbReference>
<evidence type="ECO:0000256" key="2">
    <source>
        <dbReference type="ARBA" id="ARBA00007251"/>
    </source>
</evidence>
<dbReference type="SUPFAM" id="SSF100950">
    <property type="entry name" value="NagB/RpiA/CoA transferase-like"/>
    <property type="match status" value="1"/>
</dbReference>
<evidence type="ECO:0000256" key="8">
    <source>
        <dbReference type="ARBA" id="ARBA00046432"/>
    </source>
</evidence>
<evidence type="ECO:0000256" key="3">
    <source>
        <dbReference type="ARBA" id="ARBA00022490"/>
    </source>
</evidence>
<organism evidence="10 11">
    <name type="scientific">Clydaea vesicula</name>
    <dbReference type="NCBI Taxonomy" id="447962"/>
    <lineage>
        <taxon>Eukaryota</taxon>
        <taxon>Fungi</taxon>
        <taxon>Fungi incertae sedis</taxon>
        <taxon>Chytridiomycota</taxon>
        <taxon>Chytridiomycota incertae sedis</taxon>
        <taxon>Chytridiomycetes</taxon>
        <taxon>Lobulomycetales</taxon>
        <taxon>Lobulomycetaceae</taxon>
        <taxon>Clydaea</taxon>
    </lineage>
</organism>
<comment type="subunit">
    <text evidence="8">Component of the translation initiation factor 2B (eIF2B) complex which is a heterodecamer of two sets of five different subunits: alpha, beta, gamma, delta and epsilon. Subunits alpha, beta and delta comprise a regulatory subcomplex and subunits epsilon and gamma comprise a catalytic subcomplex. Within the complex, the hexameric regulatory complex resides at the center, with the two heterodimeric catalytic subcomplexes bound on opposite sides.</text>
</comment>
<dbReference type="GO" id="GO:0005085">
    <property type="term" value="F:guanyl-nucleotide exchange factor activity"/>
    <property type="evidence" value="ECO:0007669"/>
    <property type="project" value="TreeGrafter"/>
</dbReference>
<evidence type="ECO:0000313" key="10">
    <source>
        <dbReference type="EMBL" id="KAJ3202038.1"/>
    </source>
</evidence>
<dbReference type="Pfam" id="PF01008">
    <property type="entry name" value="IF-2B"/>
    <property type="match status" value="1"/>
</dbReference>
<dbReference type="Proteomes" id="UP001211065">
    <property type="component" value="Unassembled WGS sequence"/>
</dbReference>
<name>A0AAD5XWR2_9FUNG</name>
<evidence type="ECO:0000256" key="4">
    <source>
        <dbReference type="ARBA" id="ARBA00022540"/>
    </source>
</evidence>
<proteinExistence type="inferred from homology"/>
<dbReference type="InterPro" id="IPR000649">
    <property type="entry name" value="IF-2B-related"/>
</dbReference>
<dbReference type="InterPro" id="IPR042528">
    <property type="entry name" value="elF-2B_alpha_N"/>
</dbReference>
<evidence type="ECO:0000256" key="7">
    <source>
        <dbReference type="ARBA" id="ARBA00044236"/>
    </source>
</evidence>
<evidence type="ECO:0000313" key="11">
    <source>
        <dbReference type="Proteomes" id="UP001211065"/>
    </source>
</evidence>
<reference evidence="10" key="1">
    <citation type="submission" date="2020-05" db="EMBL/GenBank/DDBJ databases">
        <title>Phylogenomic resolution of chytrid fungi.</title>
        <authorList>
            <person name="Stajich J.E."/>
            <person name="Amses K."/>
            <person name="Simmons R."/>
            <person name="Seto K."/>
            <person name="Myers J."/>
            <person name="Bonds A."/>
            <person name="Quandt C.A."/>
            <person name="Barry K."/>
            <person name="Liu P."/>
            <person name="Grigoriev I."/>
            <person name="Longcore J.E."/>
            <person name="James T.Y."/>
        </authorList>
    </citation>
    <scope>NUCLEOTIDE SEQUENCE</scope>
    <source>
        <strain evidence="10">JEL0476</strain>
    </source>
</reference>